<sequence length="675" mass="78629">MIPMRNVRFVFYVAIFTLILFKQLPVAQSHGLRILDLLLRNQADTQCASIYVHGSKELEQFETLNENYEGFPRANQQNSILSSLCIKYVVLTSSYINQTQILRDVFRYAEASSVVLLPAKIGYVQAYNKEYIKDVVYGVFESSFYLSVHCIFLIVDNGDVFQWEKYSTQLHVQKQPANMMLVKFMMRNSESGKQVELYVRYMCFGYCPEQWTRFTYHLLPSLSLHKKHTHNANSRLISYGLRPTGQTSDSNLFAFCSKSVPIRCGSGCSANVMIPLTLSNIHNLTVKIFNQRVASEEKAFQDDHEPYLTEPYSRLDEISDTEMYEMIYATDAFLIVYYCSKTNRWSVDESKLFHWIVPFTVSLWLYCFTLLAVPVLATLFLRKSVSESMAVFFGILGVVLKQYTNVVGKQLLVFTSVFALIVCSFYESQITSLAIVQLPPSKIQSFHELITKGYKILLYEELPVELFESEFKRRNMLDVFNQSFFRFASLYDDFDETIDLKTKLLATSDGNVSYALYEQNVHIHFNLWYSTELTRKETGSPDYDCHSLPDVLLPTQDFWRTNLKNRYWLQRSILSLDAAGLYQIWETWPDWVIKFQYINEERELQHQGKWLGESLFHKKIMGPALIRIEEIFGFLFLTSCLVIASFLLLFLEYYAKHRADNLTDNRVIIIRPTNT</sequence>
<proteinExistence type="predicted"/>
<accession>A0ABP1RLL5</accession>
<evidence type="ECO:0000256" key="2">
    <source>
        <dbReference type="SAM" id="SignalP"/>
    </source>
</evidence>
<keyword evidence="4" id="KW-1185">Reference proteome</keyword>
<evidence type="ECO:0000256" key="1">
    <source>
        <dbReference type="SAM" id="Phobius"/>
    </source>
</evidence>
<protein>
    <submittedName>
        <fullName evidence="3">Uncharacterized protein</fullName>
    </submittedName>
</protein>
<feature type="transmembrane region" description="Helical" evidence="1">
    <location>
        <begin position="352"/>
        <end position="373"/>
    </location>
</feature>
<keyword evidence="2" id="KW-0732">Signal</keyword>
<organism evidence="3 4">
    <name type="scientific">Orchesella dallaii</name>
    <dbReference type="NCBI Taxonomy" id="48710"/>
    <lineage>
        <taxon>Eukaryota</taxon>
        <taxon>Metazoa</taxon>
        <taxon>Ecdysozoa</taxon>
        <taxon>Arthropoda</taxon>
        <taxon>Hexapoda</taxon>
        <taxon>Collembola</taxon>
        <taxon>Entomobryomorpha</taxon>
        <taxon>Entomobryoidea</taxon>
        <taxon>Orchesellidae</taxon>
        <taxon>Orchesellinae</taxon>
        <taxon>Orchesella</taxon>
    </lineage>
</organism>
<comment type="caution">
    <text evidence="3">The sequence shown here is derived from an EMBL/GenBank/DDBJ whole genome shotgun (WGS) entry which is preliminary data.</text>
</comment>
<dbReference type="Proteomes" id="UP001642540">
    <property type="component" value="Unassembled WGS sequence"/>
</dbReference>
<reference evidence="3 4" key="1">
    <citation type="submission" date="2024-08" db="EMBL/GenBank/DDBJ databases">
        <authorList>
            <person name="Cucini C."/>
            <person name="Frati F."/>
        </authorList>
    </citation>
    <scope>NUCLEOTIDE SEQUENCE [LARGE SCALE GENOMIC DNA]</scope>
</reference>
<dbReference type="EMBL" id="CAXLJM020000081">
    <property type="protein sequence ID" value="CAL8130232.1"/>
    <property type="molecule type" value="Genomic_DNA"/>
</dbReference>
<feature type="signal peptide" evidence="2">
    <location>
        <begin position="1"/>
        <end position="29"/>
    </location>
</feature>
<keyword evidence="1" id="KW-0472">Membrane</keyword>
<feature type="transmembrane region" description="Helical" evidence="1">
    <location>
        <begin position="411"/>
        <end position="436"/>
    </location>
</feature>
<evidence type="ECO:0000313" key="4">
    <source>
        <dbReference type="Proteomes" id="UP001642540"/>
    </source>
</evidence>
<keyword evidence="1" id="KW-0812">Transmembrane</keyword>
<feature type="chain" id="PRO_5046806463" evidence="2">
    <location>
        <begin position="30"/>
        <end position="675"/>
    </location>
</feature>
<name>A0ABP1RLL5_9HEXA</name>
<gene>
    <name evidence="3" type="ORF">ODALV1_LOCUS23630</name>
</gene>
<evidence type="ECO:0000313" key="3">
    <source>
        <dbReference type="EMBL" id="CAL8130232.1"/>
    </source>
</evidence>
<keyword evidence="1" id="KW-1133">Transmembrane helix</keyword>
<feature type="transmembrane region" description="Helical" evidence="1">
    <location>
        <begin position="631"/>
        <end position="651"/>
    </location>
</feature>